<proteinExistence type="predicted"/>
<protein>
    <submittedName>
        <fullName evidence="1">E4 ORF6/7</fullName>
    </submittedName>
</protein>
<sequence>MDCQTSPSHITTVILGSKSGLDCGYELCTVSDPFVSLTDERFACYERVCYRPRDQILCQKNLYVNLHCERIVYKVSFAEGGKITTRMIQ</sequence>
<evidence type="ECO:0000313" key="2">
    <source>
        <dbReference type="Proteomes" id="UP000162613"/>
    </source>
</evidence>
<dbReference type="Proteomes" id="UP000162613">
    <property type="component" value="Segment"/>
</dbReference>
<dbReference type="EMBL" id="KP238322">
    <property type="protein sequence ID" value="AKC34861.1"/>
    <property type="molecule type" value="Genomic_DNA"/>
</dbReference>
<keyword evidence="2" id="KW-1185">Reference proteome</keyword>
<dbReference type="RefSeq" id="YP_009162607.1">
    <property type="nucleotide sequence ID" value="NC_027708.1"/>
</dbReference>
<dbReference type="GeneID" id="25396041"/>
<dbReference type="KEGG" id="vg:25396041"/>
<organism evidence="1 2">
    <name type="scientific">Skunk adenovirus 1</name>
    <dbReference type="NCBI Taxonomy" id="2698728"/>
    <lineage>
        <taxon>Viruses</taxon>
        <taxon>Varidnaviria</taxon>
        <taxon>Bamfordvirae</taxon>
        <taxon>Preplasmiviricota</taxon>
        <taxon>Polisuviricotina</taxon>
        <taxon>Pharingeaviricetes</taxon>
        <taxon>Rowavirales</taxon>
        <taxon>Adenoviridae</taxon>
        <taxon>Mastadenovirus</taxon>
        <taxon>Mastadenovirus trianonense</taxon>
        <taxon>Skunk mastadenovirus A</taxon>
    </lineage>
</organism>
<evidence type="ECO:0000313" key="1">
    <source>
        <dbReference type="EMBL" id="AKC34861.1"/>
    </source>
</evidence>
<reference evidence="1 2" key="1">
    <citation type="journal article" date="2015" name="Virology">
        <title>Characterization of a novel adenovirus isolated from a skunk.</title>
        <authorList>
            <person name="Kozak R.A."/>
            <person name="Ackford J.G."/>
            <person name="Slaine P."/>
            <person name="Li A."/>
            <person name="Carman S."/>
            <person name="Campbell D."/>
            <person name="Welch M.K."/>
            <person name="Kropinski A.M."/>
            <person name="Nagy E."/>
        </authorList>
    </citation>
    <scope>NUCLEOTIDE SEQUENCE [LARGE SCALE GENOMIC DNA]</scope>
    <source>
        <strain evidence="1">SkAdV-PB1</strain>
    </source>
</reference>
<dbReference type="OrthoDB" id="27835at10239"/>
<gene>
    <name evidence="1" type="primary">25</name>
</gene>
<name>A0A0K0MGI8_9ADEN</name>
<accession>A0A0K0MGI8</accession>